<evidence type="ECO:0000313" key="3">
    <source>
        <dbReference type="EMBL" id="KES03477.1"/>
    </source>
</evidence>
<protein>
    <submittedName>
        <fullName evidence="3">Uncharacterized protein</fullName>
    </submittedName>
</protein>
<dbReference type="Proteomes" id="UP000028341">
    <property type="component" value="Unassembled WGS sequence"/>
</dbReference>
<feature type="compositionally biased region" description="Basic and acidic residues" evidence="1">
    <location>
        <begin position="83"/>
        <end position="92"/>
    </location>
</feature>
<dbReference type="RefSeq" id="WP_078903509.1">
    <property type="nucleotide sequence ID" value="NZ_JBFADL010000056.1"/>
</dbReference>
<evidence type="ECO:0000313" key="4">
    <source>
        <dbReference type="Proteomes" id="UP000028341"/>
    </source>
</evidence>
<dbReference type="Pfam" id="PF11239">
    <property type="entry name" value="DUF3040"/>
    <property type="match status" value="1"/>
</dbReference>
<proteinExistence type="predicted"/>
<comment type="caution">
    <text evidence="3">The sequence shown here is derived from an EMBL/GenBank/DDBJ whole genome shotgun (WGS) entry which is preliminary data.</text>
</comment>
<dbReference type="eggNOG" id="ENOG5031WTD">
    <property type="taxonomic scope" value="Bacteria"/>
</dbReference>
<gene>
    <name evidence="3" type="ORF">BU52_30210</name>
</gene>
<evidence type="ECO:0000256" key="2">
    <source>
        <dbReference type="SAM" id="Phobius"/>
    </source>
</evidence>
<dbReference type="OrthoDB" id="4331268at2"/>
<feature type="transmembrane region" description="Helical" evidence="2">
    <location>
        <begin position="65"/>
        <end position="81"/>
    </location>
</feature>
<organism evidence="3 4">
    <name type="scientific">Streptomyces toyocaensis</name>
    <dbReference type="NCBI Taxonomy" id="55952"/>
    <lineage>
        <taxon>Bacteria</taxon>
        <taxon>Bacillati</taxon>
        <taxon>Actinomycetota</taxon>
        <taxon>Actinomycetes</taxon>
        <taxon>Kitasatosporales</taxon>
        <taxon>Streptomycetaceae</taxon>
        <taxon>Streptomyces</taxon>
    </lineage>
</organism>
<accession>A0A081XIV4</accession>
<feature type="region of interest" description="Disordered" evidence="1">
    <location>
        <begin position="83"/>
        <end position="122"/>
    </location>
</feature>
<dbReference type="InterPro" id="IPR021401">
    <property type="entry name" value="DUF3040"/>
</dbReference>
<evidence type="ECO:0000256" key="1">
    <source>
        <dbReference type="SAM" id="MobiDB-lite"/>
    </source>
</evidence>
<keyword evidence="2" id="KW-0472">Membrane</keyword>
<keyword evidence="4" id="KW-1185">Reference proteome</keyword>
<feature type="compositionally biased region" description="Basic and acidic residues" evidence="1">
    <location>
        <begin position="1"/>
        <end position="22"/>
    </location>
</feature>
<dbReference type="EMBL" id="JFCB01000041">
    <property type="protein sequence ID" value="KES03477.1"/>
    <property type="molecule type" value="Genomic_DNA"/>
</dbReference>
<keyword evidence="2" id="KW-0812">Transmembrane</keyword>
<name>A0A081XIV4_STRTO</name>
<dbReference type="AlphaFoldDB" id="A0A081XIV4"/>
<feature type="compositionally biased region" description="Basic residues" evidence="1">
    <location>
        <begin position="23"/>
        <end position="39"/>
    </location>
</feature>
<feature type="region of interest" description="Disordered" evidence="1">
    <location>
        <begin position="1"/>
        <end position="39"/>
    </location>
</feature>
<keyword evidence="2" id="KW-1133">Transmembrane helix</keyword>
<sequence length="122" mass="13415">MPQPDDDRLVGPAARLEHEDPRRTRRLSAGRPARPRGHRRAGAWWALLIGVTMLIAGVIVPDGLLIAAGLVLSGIAVQLLDRDRRPARDARDVPGTTRRPGRPKPSRAPRHRPEATPLPCEE</sequence>
<feature type="compositionally biased region" description="Basic residues" evidence="1">
    <location>
        <begin position="99"/>
        <end position="110"/>
    </location>
</feature>
<feature type="transmembrane region" description="Helical" evidence="2">
    <location>
        <begin position="41"/>
        <end position="59"/>
    </location>
</feature>
<reference evidence="3 4" key="1">
    <citation type="submission" date="2014-02" db="EMBL/GenBank/DDBJ databases">
        <title>The genome announcement of Streptomyces toyocaensis NRRL15009.</title>
        <authorList>
            <person name="Hong H.-J."/>
            <person name="Kwun M.J."/>
        </authorList>
    </citation>
    <scope>NUCLEOTIDE SEQUENCE [LARGE SCALE GENOMIC DNA]</scope>
    <source>
        <strain evidence="3 4">NRRL 15009</strain>
    </source>
</reference>